<dbReference type="Proteomes" id="UP000053558">
    <property type="component" value="Unassembled WGS sequence"/>
</dbReference>
<evidence type="ECO:0000256" key="9">
    <source>
        <dbReference type="ARBA" id="ARBA00023180"/>
    </source>
</evidence>
<keyword evidence="12" id="KW-1185">Reference proteome</keyword>
<dbReference type="UniPathway" id="UPA00196"/>
<dbReference type="GO" id="GO:0042765">
    <property type="term" value="C:GPI-anchor transamidase complex"/>
    <property type="evidence" value="ECO:0007669"/>
    <property type="project" value="InterPro"/>
</dbReference>
<evidence type="ECO:0000256" key="2">
    <source>
        <dbReference type="ARBA" id="ARBA00004687"/>
    </source>
</evidence>
<dbReference type="PANTHER" id="PTHR21072:SF13">
    <property type="entry name" value="GPI TRANSAMIDASE COMPONENT PIG-S"/>
    <property type="match status" value="1"/>
</dbReference>
<dbReference type="EMBL" id="JH711582">
    <property type="protein sequence ID" value="EIW78395.1"/>
    <property type="molecule type" value="Genomic_DNA"/>
</dbReference>
<comment type="caution">
    <text evidence="11">The sequence shown here is derived from an EMBL/GenBank/DDBJ whole genome shotgun (WGS) entry which is preliminary data.</text>
</comment>
<evidence type="ECO:0000313" key="11">
    <source>
        <dbReference type="EMBL" id="EIW78395.1"/>
    </source>
</evidence>
<proteinExistence type="inferred from homology"/>
<evidence type="ECO:0000313" key="12">
    <source>
        <dbReference type="Proteomes" id="UP000053558"/>
    </source>
</evidence>
<evidence type="ECO:0000256" key="7">
    <source>
        <dbReference type="ARBA" id="ARBA00022989"/>
    </source>
</evidence>
<protein>
    <recommendedName>
        <fullName evidence="13">GPI transamidase component PIG-S</fullName>
    </recommendedName>
</protein>
<dbReference type="GO" id="GO:0016255">
    <property type="term" value="P:attachment of GPI anchor to protein"/>
    <property type="evidence" value="ECO:0007669"/>
    <property type="project" value="InterPro"/>
</dbReference>
<dbReference type="InterPro" id="IPR019540">
    <property type="entry name" value="PtdIno-glycan_biosynth_class_S"/>
</dbReference>
<dbReference type="AlphaFoldDB" id="A0A5M3MIC0"/>
<keyword evidence="6" id="KW-0256">Endoplasmic reticulum</keyword>
<keyword evidence="8 10" id="KW-0472">Membrane</keyword>
<dbReference type="GO" id="GO:0006506">
    <property type="term" value="P:GPI anchor biosynthetic process"/>
    <property type="evidence" value="ECO:0007669"/>
    <property type="project" value="UniProtKB-UniPathway"/>
</dbReference>
<dbReference type="GeneID" id="19205766"/>
<keyword evidence="7 10" id="KW-1133">Transmembrane helix</keyword>
<gene>
    <name evidence="11" type="ORF">CONPUDRAFT_167417</name>
</gene>
<evidence type="ECO:0000256" key="4">
    <source>
        <dbReference type="ARBA" id="ARBA00022502"/>
    </source>
</evidence>
<dbReference type="KEGG" id="cput:CONPUDRAFT_167417"/>
<dbReference type="Pfam" id="PF10510">
    <property type="entry name" value="PIG-S"/>
    <property type="match status" value="1"/>
</dbReference>
<keyword evidence="4" id="KW-0337">GPI-anchor biosynthesis</keyword>
<accession>A0A5M3MIC0</accession>
<comment type="pathway">
    <text evidence="2">Glycolipid biosynthesis; glycosylphosphatidylinositol-anchor biosynthesis.</text>
</comment>
<feature type="transmembrane region" description="Helical" evidence="10">
    <location>
        <begin position="462"/>
        <end position="481"/>
    </location>
</feature>
<keyword evidence="5 10" id="KW-0812">Transmembrane</keyword>
<sequence>MDTQPGSDTSKVKDPSRLTYENVQTRWFVLSSYWIVIILALPFWWRTTSIERLSLPSHRIRAQVEERPRLAVTLALDRSSFGTQVDSVASEVNGLLEASASSSRWRGIDAKVVVGADEKSSYTVSAGKSTVVGNRSLVLSSEDVKRPTRIAELLSDLVAPYMATADNLPERVIQYAPRYRLAFSLLNENAASKSGATGWDVQRAISKHFNPVLSELGLLHNFTIESQVQYHSPLAFQPEIIDNGLGLTHDQLTVFVNSAEWTLASSVSNDPVLHFVLFVPSQKDMPMYILDTAGRPANSNGFLLPQWGGVYVLNTPPDQQELVHLKEKDLLPVFSTFVGQFLTLMGVANLPPDVRSLETSALSSWQLDALLRRRALENIHGSQDTLHSIIKLVEEIENMPVGDVVRDEVQGSLDLLEEAYRASSISPELTLKWSSQALAFASRAFFDPGMLALLYFPAEHKYAVYTPLFASISVPLIVALVREFKAWKLTRQAAQ</sequence>
<evidence type="ECO:0000256" key="3">
    <source>
        <dbReference type="ARBA" id="ARBA00005316"/>
    </source>
</evidence>
<evidence type="ECO:0000256" key="8">
    <source>
        <dbReference type="ARBA" id="ARBA00023136"/>
    </source>
</evidence>
<keyword evidence="9" id="KW-0325">Glycoprotein</keyword>
<evidence type="ECO:0000256" key="10">
    <source>
        <dbReference type="SAM" id="Phobius"/>
    </source>
</evidence>
<organism evidence="11 12">
    <name type="scientific">Coniophora puteana (strain RWD-64-598)</name>
    <name type="common">Brown rot fungus</name>
    <dbReference type="NCBI Taxonomy" id="741705"/>
    <lineage>
        <taxon>Eukaryota</taxon>
        <taxon>Fungi</taxon>
        <taxon>Dikarya</taxon>
        <taxon>Basidiomycota</taxon>
        <taxon>Agaricomycotina</taxon>
        <taxon>Agaricomycetes</taxon>
        <taxon>Agaricomycetidae</taxon>
        <taxon>Boletales</taxon>
        <taxon>Coniophorineae</taxon>
        <taxon>Coniophoraceae</taxon>
        <taxon>Coniophora</taxon>
    </lineage>
</organism>
<dbReference type="RefSeq" id="XP_007771441.1">
    <property type="nucleotide sequence ID" value="XM_007773251.1"/>
</dbReference>
<reference evidence="12" key="1">
    <citation type="journal article" date="2012" name="Science">
        <title>The Paleozoic origin of enzymatic lignin decomposition reconstructed from 31 fungal genomes.</title>
        <authorList>
            <person name="Floudas D."/>
            <person name="Binder M."/>
            <person name="Riley R."/>
            <person name="Barry K."/>
            <person name="Blanchette R.A."/>
            <person name="Henrissat B."/>
            <person name="Martinez A.T."/>
            <person name="Otillar R."/>
            <person name="Spatafora J.W."/>
            <person name="Yadav J.S."/>
            <person name="Aerts A."/>
            <person name="Benoit I."/>
            <person name="Boyd A."/>
            <person name="Carlson A."/>
            <person name="Copeland A."/>
            <person name="Coutinho P.M."/>
            <person name="de Vries R.P."/>
            <person name="Ferreira P."/>
            <person name="Findley K."/>
            <person name="Foster B."/>
            <person name="Gaskell J."/>
            <person name="Glotzer D."/>
            <person name="Gorecki P."/>
            <person name="Heitman J."/>
            <person name="Hesse C."/>
            <person name="Hori C."/>
            <person name="Igarashi K."/>
            <person name="Jurgens J.A."/>
            <person name="Kallen N."/>
            <person name="Kersten P."/>
            <person name="Kohler A."/>
            <person name="Kuees U."/>
            <person name="Kumar T.K.A."/>
            <person name="Kuo A."/>
            <person name="LaButti K."/>
            <person name="Larrondo L.F."/>
            <person name="Lindquist E."/>
            <person name="Ling A."/>
            <person name="Lombard V."/>
            <person name="Lucas S."/>
            <person name="Lundell T."/>
            <person name="Martin R."/>
            <person name="McLaughlin D.J."/>
            <person name="Morgenstern I."/>
            <person name="Morin E."/>
            <person name="Murat C."/>
            <person name="Nagy L.G."/>
            <person name="Nolan M."/>
            <person name="Ohm R.A."/>
            <person name="Patyshakuliyeva A."/>
            <person name="Rokas A."/>
            <person name="Ruiz-Duenas F.J."/>
            <person name="Sabat G."/>
            <person name="Salamov A."/>
            <person name="Samejima M."/>
            <person name="Schmutz J."/>
            <person name="Slot J.C."/>
            <person name="St John F."/>
            <person name="Stenlid J."/>
            <person name="Sun H."/>
            <person name="Sun S."/>
            <person name="Syed K."/>
            <person name="Tsang A."/>
            <person name="Wiebenga A."/>
            <person name="Young D."/>
            <person name="Pisabarro A."/>
            <person name="Eastwood D.C."/>
            <person name="Martin F."/>
            <person name="Cullen D."/>
            <person name="Grigoriev I.V."/>
            <person name="Hibbett D.S."/>
        </authorList>
    </citation>
    <scope>NUCLEOTIDE SEQUENCE [LARGE SCALE GENOMIC DNA]</scope>
    <source>
        <strain evidence="12">RWD-64-598 SS2</strain>
    </source>
</reference>
<evidence type="ECO:0000256" key="1">
    <source>
        <dbReference type="ARBA" id="ARBA00004477"/>
    </source>
</evidence>
<name>A0A5M3MIC0_CONPW</name>
<feature type="transmembrane region" description="Helical" evidence="10">
    <location>
        <begin position="27"/>
        <end position="45"/>
    </location>
</feature>
<evidence type="ECO:0008006" key="13">
    <source>
        <dbReference type="Google" id="ProtNLM"/>
    </source>
</evidence>
<evidence type="ECO:0000256" key="5">
    <source>
        <dbReference type="ARBA" id="ARBA00022692"/>
    </source>
</evidence>
<comment type="similarity">
    <text evidence="3">Belongs to the PIGS family.</text>
</comment>
<dbReference type="OrthoDB" id="28748at2759"/>
<dbReference type="PANTHER" id="PTHR21072">
    <property type="entry name" value="GPI TRANSAMIDASE COMPONENT PIG-S"/>
    <property type="match status" value="1"/>
</dbReference>
<evidence type="ECO:0000256" key="6">
    <source>
        <dbReference type="ARBA" id="ARBA00022824"/>
    </source>
</evidence>
<dbReference type="OMA" id="AEHKYAV"/>
<comment type="subcellular location">
    <subcellularLocation>
        <location evidence="1">Endoplasmic reticulum membrane</location>
        <topology evidence="1">Multi-pass membrane protein</topology>
    </subcellularLocation>
</comment>